<dbReference type="Gene3D" id="3.90.220.20">
    <property type="entry name" value="DNA methylase specificity domains"/>
    <property type="match status" value="2"/>
</dbReference>
<dbReference type="Proteomes" id="UP000005741">
    <property type="component" value="Chromosome"/>
</dbReference>
<feature type="domain" description="Type I restriction modification DNA specificity" evidence="4">
    <location>
        <begin position="298"/>
        <end position="404"/>
    </location>
</feature>
<protein>
    <submittedName>
        <fullName evidence="5">Restriction modification system DNA specificity domain protein</fullName>
    </submittedName>
</protein>
<keyword evidence="6" id="KW-1185">Reference proteome</keyword>
<evidence type="ECO:0000313" key="5">
    <source>
        <dbReference type="EMBL" id="EHQ34731.1"/>
    </source>
</evidence>
<dbReference type="SUPFAM" id="SSF116734">
    <property type="entry name" value="DNA methylase specificity domain"/>
    <property type="match status" value="2"/>
</dbReference>
<dbReference type="InterPro" id="IPR000055">
    <property type="entry name" value="Restrct_endonuc_typeI_TRD"/>
</dbReference>
<sequence length="446" mass="50241">MRTMKDSGIEWIGKIPEDWNVFTLKRVFSERNGGAWGEEAKGNDGDLICIRVADFNFSNLKISIKNEYTKRNYPKNIIDKLLLKPGDILIEKSGGGDLTPVGRVVIFLEDFPAIYANFIEKLKVNREHYPMYVEYLLSTLYNTTISLKYIKQTTGIQNLDISAFLSKENVALPNINEQTRIASFLDKKCAAIDSAIENQRASIDKLKEYRQSVITEAVTKGLNPDVPMKDSGVEWIGEIPEGWDVTKVSMLYNVVLGKMLSNNPSDESDTLENYLCAANLKWDGIRVDEVKRMWFSKTEKSRYLLNKGDIVVTEGGDIGVSSEYLGEASPCYIQNAVHKVTAKDKNASNKLFYYWMGAVKNSGYLDLICNKATIAHYTKEKLCTTPVLAIPIKEQTEITGYLDEKCTAIDEAVSGKEKLIEKLEEYKKSLIYEAVTGKIEIAEIST</sequence>
<dbReference type="PANTHER" id="PTHR43140">
    <property type="entry name" value="TYPE-1 RESTRICTION ENZYME ECOKI SPECIFICITY PROTEIN"/>
    <property type="match status" value="1"/>
</dbReference>
<dbReference type="PATRIC" id="fig|937775.9.peg.701"/>
<accession>H1Z2Z2</accession>
<dbReference type="InterPro" id="IPR051212">
    <property type="entry name" value="Type-I_RE_S_subunit"/>
</dbReference>
<feature type="domain" description="Type I restriction modification DNA specificity" evidence="4">
    <location>
        <begin position="16"/>
        <end position="192"/>
    </location>
</feature>
<dbReference type="RefSeq" id="WP_004076434.1">
    <property type="nucleotide sequence ID" value="NZ_CM001436.1"/>
</dbReference>
<dbReference type="Pfam" id="PF01420">
    <property type="entry name" value="Methylase_S"/>
    <property type="match status" value="2"/>
</dbReference>
<keyword evidence="3" id="KW-0238">DNA-binding</keyword>
<evidence type="ECO:0000256" key="1">
    <source>
        <dbReference type="ARBA" id="ARBA00010923"/>
    </source>
</evidence>
<dbReference type="AlphaFoldDB" id="H1Z2Z2"/>
<dbReference type="PANTHER" id="PTHR43140:SF1">
    <property type="entry name" value="TYPE I RESTRICTION ENZYME ECOKI SPECIFICITY SUBUNIT"/>
    <property type="match status" value="1"/>
</dbReference>
<dbReference type="EMBL" id="CM001436">
    <property type="protein sequence ID" value="EHQ34731.1"/>
    <property type="molecule type" value="Genomic_DNA"/>
</dbReference>
<dbReference type="Gene3D" id="1.10.287.1120">
    <property type="entry name" value="Bipartite methylase S protein"/>
    <property type="match status" value="1"/>
</dbReference>
<name>H1Z2Z2_9EURY</name>
<dbReference type="OrthoDB" id="84651at2157"/>
<dbReference type="HOGENOM" id="CLU_021095_1_2_2"/>
<keyword evidence="2" id="KW-0680">Restriction system</keyword>
<dbReference type="STRING" id="937775.Metlim_0598"/>
<dbReference type="InParanoid" id="H1Z2Z2"/>
<organism evidence="5 6">
    <name type="scientific">Methanoplanus limicola DSM 2279</name>
    <dbReference type="NCBI Taxonomy" id="937775"/>
    <lineage>
        <taxon>Archaea</taxon>
        <taxon>Methanobacteriati</taxon>
        <taxon>Methanobacteriota</taxon>
        <taxon>Stenosarchaea group</taxon>
        <taxon>Methanomicrobia</taxon>
        <taxon>Methanomicrobiales</taxon>
        <taxon>Methanomicrobiaceae</taxon>
        <taxon>Methanoplanus</taxon>
    </lineage>
</organism>
<evidence type="ECO:0000256" key="2">
    <source>
        <dbReference type="ARBA" id="ARBA00022747"/>
    </source>
</evidence>
<comment type="similarity">
    <text evidence="1">Belongs to the type-I restriction system S methylase family.</text>
</comment>
<reference evidence="5 6" key="1">
    <citation type="submission" date="2011-10" db="EMBL/GenBank/DDBJ databases">
        <title>The Improved High-Quality Draft genome of Methanoplanus limicola DSM 2279.</title>
        <authorList>
            <consortium name="US DOE Joint Genome Institute (JGI-PGF)"/>
            <person name="Lucas S."/>
            <person name="Copeland A."/>
            <person name="Lapidus A."/>
            <person name="Glavina del Rio T."/>
            <person name="Dalin E."/>
            <person name="Tice H."/>
            <person name="Bruce D."/>
            <person name="Goodwin L."/>
            <person name="Pitluck S."/>
            <person name="Peters L."/>
            <person name="Mikhailova N."/>
            <person name="Lu M."/>
            <person name="Kyrpides N."/>
            <person name="Mavromatis K."/>
            <person name="Ivanova N."/>
            <person name="Markowitz V."/>
            <person name="Cheng J.-F."/>
            <person name="Hugenholtz P."/>
            <person name="Woyke T."/>
            <person name="Wu D."/>
            <person name="Wirth R."/>
            <person name="Brambilla E.-M."/>
            <person name="Klenk H.-P."/>
            <person name="Eisen J.A."/>
        </authorList>
    </citation>
    <scope>NUCLEOTIDE SEQUENCE [LARGE SCALE GENOMIC DNA]</scope>
    <source>
        <strain evidence="5 6">DSM 2279</strain>
    </source>
</reference>
<dbReference type="GO" id="GO:0003677">
    <property type="term" value="F:DNA binding"/>
    <property type="evidence" value="ECO:0007669"/>
    <property type="project" value="UniProtKB-KW"/>
</dbReference>
<dbReference type="REBASE" id="95927">
    <property type="entry name" value="S.Mli2279ORF596P"/>
</dbReference>
<evidence type="ECO:0000313" key="6">
    <source>
        <dbReference type="Proteomes" id="UP000005741"/>
    </source>
</evidence>
<evidence type="ECO:0000256" key="3">
    <source>
        <dbReference type="ARBA" id="ARBA00023125"/>
    </source>
</evidence>
<evidence type="ECO:0000259" key="4">
    <source>
        <dbReference type="Pfam" id="PF01420"/>
    </source>
</evidence>
<dbReference type="GO" id="GO:0009307">
    <property type="term" value="P:DNA restriction-modification system"/>
    <property type="evidence" value="ECO:0007669"/>
    <property type="project" value="UniProtKB-KW"/>
</dbReference>
<proteinExistence type="inferred from homology"/>
<dbReference type="FunCoup" id="H1Z2Z2">
    <property type="interactions" value="1"/>
</dbReference>
<dbReference type="InterPro" id="IPR044946">
    <property type="entry name" value="Restrct_endonuc_typeI_TRD_sf"/>
</dbReference>
<gene>
    <name evidence="5" type="ORF">Metlim_0598</name>
</gene>